<proteinExistence type="predicted"/>
<name>A0A2N9GGV8_FAGSY</name>
<reference evidence="1" key="1">
    <citation type="submission" date="2018-02" db="EMBL/GenBank/DDBJ databases">
        <authorList>
            <person name="Cohen D.B."/>
            <person name="Kent A.D."/>
        </authorList>
    </citation>
    <scope>NUCLEOTIDE SEQUENCE</scope>
</reference>
<accession>A0A2N9GGV8</accession>
<protein>
    <submittedName>
        <fullName evidence="1">Uncharacterized protein</fullName>
    </submittedName>
</protein>
<dbReference type="AlphaFoldDB" id="A0A2N9GGV8"/>
<sequence length="81" mass="8442">MFSFYSPVPCPHAFTASSPSTFGSAVPLGLASFAVSTPQPLTSLPVSFHPLLSSRNHRTHPLSSPPTPSLAVALALTLVIK</sequence>
<gene>
    <name evidence="1" type="ORF">FSB_LOCUS29618</name>
</gene>
<organism evidence="1">
    <name type="scientific">Fagus sylvatica</name>
    <name type="common">Beechnut</name>
    <dbReference type="NCBI Taxonomy" id="28930"/>
    <lineage>
        <taxon>Eukaryota</taxon>
        <taxon>Viridiplantae</taxon>
        <taxon>Streptophyta</taxon>
        <taxon>Embryophyta</taxon>
        <taxon>Tracheophyta</taxon>
        <taxon>Spermatophyta</taxon>
        <taxon>Magnoliopsida</taxon>
        <taxon>eudicotyledons</taxon>
        <taxon>Gunneridae</taxon>
        <taxon>Pentapetalae</taxon>
        <taxon>rosids</taxon>
        <taxon>fabids</taxon>
        <taxon>Fagales</taxon>
        <taxon>Fagaceae</taxon>
        <taxon>Fagus</taxon>
    </lineage>
</organism>
<dbReference type="EMBL" id="OIVN01002224">
    <property type="protein sequence ID" value="SPD01736.1"/>
    <property type="molecule type" value="Genomic_DNA"/>
</dbReference>
<evidence type="ECO:0000313" key="1">
    <source>
        <dbReference type="EMBL" id="SPD01736.1"/>
    </source>
</evidence>